<dbReference type="GO" id="GO:0016787">
    <property type="term" value="F:hydrolase activity"/>
    <property type="evidence" value="ECO:0007669"/>
    <property type="project" value="UniProtKB-KW"/>
</dbReference>
<name>A0A919U5Q2_9CELL</name>
<feature type="binding site" evidence="8">
    <location>
        <position position="102"/>
    </location>
    <ligand>
        <name>Mg(2+)</name>
        <dbReference type="ChEBI" id="CHEBI:18420"/>
    </ligand>
</feature>
<comment type="caution">
    <text evidence="10">The sequence shown here is derived from an EMBL/GenBank/DDBJ whole genome shotgun (WGS) entry which is preliminary data.</text>
</comment>
<dbReference type="RefSeq" id="WP_203667529.1">
    <property type="nucleotide sequence ID" value="NZ_BONO01000004.1"/>
</dbReference>
<dbReference type="Gene3D" id="3.40.50.1010">
    <property type="entry name" value="5'-nuclease"/>
    <property type="match status" value="1"/>
</dbReference>
<comment type="function">
    <text evidence="8">Toxic component of a toxin-antitoxin (TA) system. An RNase.</text>
</comment>
<keyword evidence="11" id="KW-1185">Reference proteome</keyword>
<evidence type="ECO:0000256" key="7">
    <source>
        <dbReference type="ARBA" id="ARBA00038093"/>
    </source>
</evidence>
<keyword evidence="8" id="KW-0800">Toxin</keyword>
<dbReference type="SUPFAM" id="SSF88723">
    <property type="entry name" value="PIN domain-like"/>
    <property type="match status" value="1"/>
</dbReference>
<keyword evidence="4 8" id="KW-0479">Metal-binding</keyword>
<dbReference type="GO" id="GO:0090729">
    <property type="term" value="F:toxin activity"/>
    <property type="evidence" value="ECO:0007669"/>
    <property type="project" value="UniProtKB-KW"/>
</dbReference>
<dbReference type="CDD" id="cd18746">
    <property type="entry name" value="PIN_VapC4-5_FitB-like"/>
    <property type="match status" value="1"/>
</dbReference>
<dbReference type="InterPro" id="IPR029060">
    <property type="entry name" value="PIN-like_dom_sf"/>
</dbReference>
<gene>
    <name evidence="8" type="primary">vapC</name>
    <name evidence="10" type="ORF">Cpa01nite_08810</name>
</gene>
<sequence>MTFLLDTNVISELRMPAADHHVVAWVDARPASELFVSAMTLYELERGILARERKDPAQGALLRAWFTGQVLPQFDGRVLPVDGDVARRAAALSVPDARPFSDGLIAATALVHAKAVVTRDVQDFAGTGVAVVDPWRA</sequence>
<dbReference type="EMBL" id="BONO01000004">
    <property type="protein sequence ID" value="GIG35500.1"/>
    <property type="molecule type" value="Genomic_DNA"/>
</dbReference>
<keyword evidence="2 8" id="KW-1277">Toxin-antitoxin system</keyword>
<dbReference type="AlphaFoldDB" id="A0A919U5Q2"/>
<evidence type="ECO:0000256" key="3">
    <source>
        <dbReference type="ARBA" id="ARBA00022722"/>
    </source>
</evidence>
<dbReference type="InterPro" id="IPR022907">
    <property type="entry name" value="VapC_family"/>
</dbReference>
<feature type="domain" description="PIN" evidence="9">
    <location>
        <begin position="4"/>
        <end position="121"/>
    </location>
</feature>
<keyword evidence="3 8" id="KW-0540">Nuclease</keyword>
<dbReference type="GO" id="GO:0004540">
    <property type="term" value="F:RNA nuclease activity"/>
    <property type="evidence" value="ECO:0007669"/>
    <property type="project" value="InterPro"/>
</dbReference>
<evidence type="ECO:0000256" key="2">
    <source>
        <dbReference type="ARBA" id="ARBA00022649"/>
    </source>
</evidence>
<protein>
    <recommendedName>
        <fullName evidence="8">Ribonuclease VapC</fullName>
        <shortName evidence="8">RNase VapC</shortName>
        <ecNumber evidence="8">3.1.-.-</ecNumber>
    </recommendedName>
    <alternativeName>
        <fullName evidence="8">Toxin VapC</fullName>
    </alternativeName>
</protein>
<dbReference type="PANTHER" id="PTHR33653">
    <property type="entry name" value="RIBONUCLEASE VAPC2"/>
    <property type="match status" value="1"/>
</dbReference>
<evidence type="ECO:0000259" key="9">
    <source>
        <dbReference type="Pfam" id="PF01850"/>
    </source>
</evidence>
<evidence type="ECO:0000313" key="11">
    <source>
        <dbReference type="Proteomes" id="UP000642125"/>
    </source>
</evidence>
<dbReference type="GO" id="GO:0000287">
    <property type="term" value="F:magnesium ion binding"/>
    <property type="evidence" value="ECO:0007669"/>
    <property type="project" value="UniProtKB-UniRule"/>
</dbReference>
<keyword evidence="5 8" id="KW-0378">Hydrolase</keyword>
<dbReference type="InterPro" id="IPR002716">
    <property type="entry name" value="PIN_dom"/>
</dbReference>
<evidence type="ECO:0000256" key="8">
    <source>
        <dbReference type="HAMAP-Rule" id="MF_00265"/>
    </source>
</evidence>
<evidence type="ECO:0000256" key="4">
    <source>
        <dbReference type="ARBA" id="ARBA00022723"/>
    </source>
</evidence>
<evidence type="ECO:0000256" key="1">
    <source>
        <dbReference type="ARBA" id="ARBA00001946"/>
    </source>
</evidence>
<organism evidence="10 11">
    <name type="scientific">Cellulomonas pakistanensis</name>
    <dbReference type="NCBI Taxonomy" id="992287"/>
    <lineage>
        <taxon>Bacteria</taxon>
        <taxon>Bacillati</taxon>
        <taxon>Actinomycetota</taxon>
        <taxon>Actinomycetes</taxon>
        <taxon>Micrococcales</taxon>
        <taxon>Cellulomonadaceae</taxon>
        <taxon>Cellulomonas</taxon>
    </lineage>
</organism>
<keyword evidence="6 8" id="KW-0460">Magnesium</keyword>
<accession>A0A919U5Q2</accession>
<dbReference type="PANTHER" id="PTHR33653:SF1">
    <property type="entry name" value="RIBONUCLEASE VAPC2"/>
    <property type="match status" value="1"/>
</dbReference>
<dbReference type="HAMAP" id="MF_00265">
    <property type="entry name" value="VapC_Nob1"/>
    <property type="match status" value="1"/>
</dbReference>
<evidence type="ECO:0000313" key="10">
    <source>
        <dbReference type="EMBL" id="GIG35500.1"/>
    </source>
</evidence>
<evidence type="ECO:0000256" key="5">
    <source>
        <dbReference type="ARBA" id="ARBA00022801"/>
    </source>
</evidence>
<feature type="binding site" evidence="8">
    <location>
        <position position="6"/>
    </location>
    <ligand>
        <name>Mg(2+)</name>
        <dbReference type="ChEBI" id="CHEBI:18420"/>
    </ligand>
</feature>
<dbReference type="EC" id="3.1.-.-" evidence="8"/>
<evidence type="ECO:0000256" key="6">
    <source>
        <dbReference type="ARBA" id="ARBA00022842"/>
    </source>
</evidence>
<dbReference type="Proteomes" id="UP000642125">
    <property type="component" value="Unassembled WGS sequence"/>
</dbReference>
<comment type="similarity">
    <text evidence="7 8">Belongs to the PINc/VapC protein family.</text>
</comment>
<reference evidence="10" key="1">
    <citation type="submission" date="2021-01" db="EMBL/GenBank/DDBJ databases">
        <title>Whole genome shotgun sequence of Cellulomonas pakistanensis NBRC 110800.</title>
        <authorList>
            <person name="Komaki H."/>
            <person name="Tamura T."/>
        </authorList>
    </citation>
    <scope>NUCLEOTIDE SEQUENCE</scope>
    <source>
        <strain evidence="10">NBRC 110800</strain>
    </source>
</reference>
<dbReference type="Pfam" id="PF01850">
    <property type="entry name" value="PIN"/>
    <property type="match status" value="1"/>
</dbReference>
<dbReference type="InterPro" id="IPR050556">
    <property type="entry name" value="Type_II_TA_system_RNase"/>
</dbReference>
<proteinExistence type="inferred from homology"/>
<comment type="cofactor">
    <cofactor evidence="1 8">
        <name>Mg(2+)</name>
        <dbReference type="ChEBI" id="CHEBI:18420"/>
    </cofactor>
</comment>